<dbReference type="EMBL" id="LZYZ01000007">
    <property type="protein sequence ID" value="OOM09432.1"/>
    <property type="molecule type" value="Genomic_DNA"/>
</dbReference>
<evidence type="ECO:0000313" key="13">
    <source>
        <dbReference type="EMBL" id="OOM09432.1"/>
    </source>
</evidence>
<comment type="similarity">
    <text evidence="2 11">Belongs to the HsdR family.</text>
</comment>
<dbReference type="SUPFAM" id="SSF52540">
    <property type="entry name" value="P-loop containing nucleoside triphosphate hydrolases"/>
    <property type="match status" value="2"/>
</dbReference>
<dbReference type="CDD" id="cd18030">
    <property type="entry name" value="DEXHc_RE_I_HsdR"/>
    <property type="match status" value="1"/>
</dbReference>
<dbReference type="InterPro" id="IPR051268">
    <property type="entry name" value="Type-I_R_enzyme_R_subunit"/>
</dbReference>
<dbReference type="InterPro" id="IPR014001">
    <property type="entry name" value="Helicase_ATP-bd"/>
</dbReference>
<keyword evidence="7" id="KW-0255">Endonuclease</keyword>
<dbReference type="CDD" id="cd18800">
    <property type="entry name" value="SF2_C_EcoR124I-like"/>
    <property type="match status" value="1"/>
</dbReference>
<keyword evidence="9 11" id="KW-0067">ATP-binding</keyword>
<dbReference type="Gene3D" id="3.90.1570.50">
    <property type="match status" value="1"/>
</dbReference>
<protein>
    <recommendedName>
        <fullName evidence="11">Type I restriction enzyme endonuclease subunit</fullName>
        <shortName evidence="11">R protein</shortName>
        <ecNumber evidence="11">3.1.21.3</ecNumber>
    </recommendedName>
    <alternativeName>
        <fullName evidence="11">Type-1 restriction enzyme R protein</fullName>
    </alternativeName>
</protein>
<proteinExistence type="inferred from homology"/>
<keyword evidence="8 11" id="KW-0378">Hydrolase</keyword>
<comment type="subunit">
    <text evidence="3 11">The type I restriction/modification system is composed of three polypeptides R, M and S.</text>
</comment>
<evidence type="ECO:0000259" key="12">
    <source>
        <dbReference type="PROSITE" id="PS51192"/>
    </source>
</evidence>
<dbReference type="InterPro" id="IPR021810">
    <property type="entry name" value="T1RH-like_C"/>
</dbReference>
<evidence type="ECO:0000256" key="11">
    <source>
        <dbReference type="RuleBase" id="RU364115"/>
    </source>
</evidence>
<feature type="domain" description="Helicase ATP-binding" evidence="12">
    <location>
        <begin position="306"/>
        <end position="488"/>
    </location>
</feature>
<dbReference type="InterPro" id="IPR007409">
    <property type="entry name" value="Restrct_endonuc_type1_HsdR_N"/>
</dbReference>
<dbReference type="InterPro" id="IPR027417">
    <property type="entry name" value="P-loop_NTPase"/>
</dbReference>
<dbReference type="InterPro" id="IPR040980">
    <property type="entry name" value="SWI2_SNF2"/>
</dbReference>
<dbReference type="InterPro" id="IPR055180">
    <property type="entry name" value="HsdR_RecA-like_helicase_dom_2"/>
</dbReference>
<keyword evidence="6 11" id="KW-0680">Restriction system</keyword>
<dbReference type="SMART" id="SM00487">
    <property type="entry name" value="DEXDc"/>
    <property type="match status" value="1"/>
</dbReference>
<gene>
    <name evidence="13" type="primary">hsdR_2</name>
    <name evidence="13" type="ORF">CLOSAC_37130</name>
</gene>
<keyword evidence="10 11" id="KW-0238">DNA-binding</keyword>
<dbReference type="GO" id="GO:0009307">
    <property type="term" value="P:DNA restriction-modification system"/>
    <property type="evidence" value="ECO:0007669"/>
    <property type="project" value="UniProtKB-KW"/>
</dbReference>
<dbReference type="Pfam" id="PF04313">
    <property type="entry name" value="HSDR_N"/>
    <property type="match status" value="1"/>
</dbReference>
<dbReference type="GO" id="GO:0009035">
    <property type="term" value="F:type I site-specific deoxyribonuclease activity"/>
    <property type="evidence" value="ECO:0007669"/>
    <property type="project" value="UniProtKB-EC"/>
</dbReference>
<comment type="catalytic activity">
    <reaction evidence="1 11">
        <text>Endonucleolytic cleavage of DNA to give random double-stranded fragments with terminal 5'-phosphates, ATP is simultaneously hydrolyzed.</text>
        <dbReference type="EC" id="3.1.21.3"/>
    </reaction>
</comment>
<dbReference type="Proteomes" id="UP000191154">
    <property type="component" value="Unassembled WGS sequence"/>
</dbReference>
<dbReference type="AlphaFoldDB" id="A0A1S8MZ09"/>
<dbReference type="PANTHER" id="PTHR30195">
    <property type="entry name" value="TYPE I SITE-SPECIFIC DEOXYRIBONUCLEASE PROTEIN SUBUNIT M AND R"/>
    <property type="match status" value="1"/>
</dbReference>
<evidence type="ECO:0000256" key="2">
    <source>
        <dbReference type="ARBA" id="ARBA00008598"/>
    </source>
</evidence>
<evidence type="ECO:0000313" key="14">
    <source>
        <dbReference type="Proteomes" id="UP000191154"/>
    </source>
</evidence>
<evidence type="ECO:0000256" key="5">
    <source>
        <dbReference type="ARBA" id="ARBA00022741"/>
    </source>
</evidence>
<name>A0A1S8MZ09_CLOSA</name>
<dbReference type="PROSITE" id="PS51192">
    <property type="entry name" value="HELICASE_ATP_BIND_1"/>
    <property type="match status" value="1"/>
</dbReference>
<keyword evidence="5 11" id="KW-0547">Nucleotide-binding</keyword>
<dbReference type="PANTHER" id="PTHR30195:SF15">
    <property type="entry name" value="TYPE I RESTRICTION ENZYME HINDI ENDONUCLEASE SUBUNIT"/>
    <property type="match status" value="1"/>
</dbReference>
<dbReference type="GO" id="GO:0003677">
    <property type="term" value="F:DNA binding"/>
    <property type="evidence" value="ECO:0007669"/>
    <property type="project" value="UniProtKB-KW"/>
</dbReference>
<dbReference type="InterPro" id="IPR004473">
    <property type="entry name" value="Restrct_endonuc_typeI_HsdR"/>
</dbReference>
<evidence type="ECO:0000256" key="3">
    <source>
        <dbReference type="ARBA" id="ARBA00011296"/>
    </source>
</evidence>
<evidence type="ECO:0000256" key="7">
    <source>
        <dbReference type="ARBA" id="ARBA00022759"/>
    </source>
</evidence>
<dbReference type="Pfam" id="PF11867">
    <property type="entry name" value="T1RH-like_C"/>
    <property type="match status" value="1"/>
</dbReference>
<dbReference type="STRING" id="169679.CSACC_29290"/>
<keyword evidence="4" id="KW-0540">Nuclease</keyword>
<organism evidence="13 14">
    <name type="scientific">Clostridium saccharobutylicum</name>
    <dbReference type="NCBI Taxonomy" id="169679"/>
    <lineage>
        <taxon>Bacteria</taxon>
        <taxon>Bacillati</taxon>
        <taxon>Bacillota</taxon>
        <taxon>Clostridia</taxon>
        <taxon>Eubacteriales</taxon>
        <taxon>Clostridiaceae</taxon>
        <taxon>Clostridium</taxon>
    </lineage>
</organism>
<evidence type="ECO:0000256" key="1">
    <source>
        <dbReference type="ARBA" id="ARBA00000851"/>
    </source>
</evidence>
<dbReference type="RefSeq" id="WP_077866738.1">
    <property type="nucleotide sequence ID" value="NZ_LZYZ01000007.1"/>
</dbReference>
<dbReference type="CDD" id="cd22332">
    <property type="entry name" value="HsdR_N"/>
    <property type="match status" value="1"/>
</dbReference>
<dbReference type="Pfam" id="PF22679">
    <property type="entry name" value="T1R_D3-like"/>
    <property type="match status" value="1"/>
</dbReference>
<evidence type="ECO:0000256" key="8">
    <source>
        <dbReference type="ARBA" id="ARBA00022801"/>
    </source>
</evidence>
<accession>A0A1S8MZ09</accession>
<evidence type="ECO:0000256" key="6">
    <source>
        <dbReference type="ARBA" id="ARBA00022747"/>
    </source>
</evidence>
<comment type="function">
    <text evidence="11">Subunit R is required for both nuclease and ATPase activities, but not for modification.</text>
</comment>
<dbReference type="EC" id="3.1.21.3" evidence="11"/>
<evidence type="ECO:0000256" key="9">
    <source>
        <dbReference type="ARBA" id="ARBA00022840"/>
    </source>
</evidence>
<dbReference type="GO" id="GO:0005524">
    <property type="term" value="F:ATP binding"/>
    <property type="evidence" value="ECO:0007669"/>
    <property type="project" value="UniProtKB-KW"/>
</dbReference>
<dbReference type="Pfam" id="PF18766">
    <property type="entry name" value="SWI2_SNF2"/>
    <property type="match status" value="1"/>
</dbReference>
<comment type="caution">
    <text evidence="13">The sequence shown here is derived from an EMBL/GenBank/DDBJ whole genome shotgun (WGS) entry which is preliminary data.</text>
</comment>
<dbReference type="Gene3D" id="3.40.50.300">
    <property type="entry name" value="P-loop containing nucleotide triphosphate hydrolases"/>
    <property type="match status" value="2"/>
</dbReference>
<sequence length="1063" mass="122582">MGTLGNEETLVESPAIKYIEDILKYDFIHGKELTTENGERDSLNETILVKRLEKALKRLNPWMDEGNLHKAVRYLSRPENLGTSLLEINEKLYDAIVDLKYTVDQDIYGNGQKKPQTVHFIDWDNVDNNDFLVTRQLEVKTQLGKSIYPDIVLFVNGIPVVVLECKSPFLEKAKNENIGKKEAFEQLRRYMNERDNSVIEGNPRLFYTNFFTGILNKFHAYVGTISSKYNHYLEWKDPYPVSRDKVKDVEDNGQNIFIQGLLEKNNLLDIMRSFLLFEVDSGVTIKKICRYQQFRAVNKAIKRLQEGKDSLSRGGVVWHTQGSGKSLTMVMLARKIKRTKELADATIVVVTDRIDLDKQIFGTFIRTLSKITTPERAYKISKMKELLTEAQPKIIMTTIQKFESETEEKEVIENGVKVKKKFIKPYKVLTTKPNVIVLSDEAHRSQYKDTALNMRTALPNATFIGFTGTPIDKEDKSTSRTFGGYIDKYGIKEAVDDEATVKIVYEGRRPELHVKGESLDELFNQAFEEKSDEEKEAIKQKYANKGTIVESKERINDIAIDMLKHYRDNILPNGFKAQIVCASREACVKYYNAIKDNVKEILGEELESKVIFSGKENDKPRLKEHFTTKAEQEAIINRFKQPIDKDKLCFIVVKDMLLTGFDAPIEQVMYLDRPLKEHNLLQAIARVNRTCTMDINRKIDIDKAKKDTIVKQCGYVVDYYGVSDYLEEALAIFDKEDLGQPMQPMGDLYKEMLSYREDVMNLFKGKDKTNLDELIKVLEPQDKRAEFEIGYKRFSSAVEALLPSHIGTDILNDLKWIGYIRAGAKAKYSPQDELDISDCGEKVREIIEEHLKSLGIIQWIEPITLLEDDFKTKINTLKSDEAQASAMEHAVKHAISVKMDDNPVFYTSLLEKLQKILDETVNDWIERKKKLEEFIDREVEKGTKSQSESLGLDEKEYAFFEVVKKYIVDEEVQEDRVKEDSESYISNDIIELSKKIAIDVHKVVEDNYVVDWTNNQTKTADIERAIFMLLNKKYFKQITLKSRKSMVQPLLNLAKTHFAVIMA</sequence>
<evidence type="ECO:0000256" key="10">
    <source>
        <dbReference type="ARBA" id="ARBA00023125"/>
    </source>
</evidence>
<dbReference type="NCBIfam" id="TIGR00348">
    <property type="entry name" value="hsdR"/>
    <property type="match status" value="1"/>
</dbReference>
<reference evidence="13 14" key="1">
    <citation type="submission" date="2016-05" db="EMBL/GenBank/DDBJ databases">
        <title>Microbial solvent formation.</title>
        <authorList>
            <person name="Poehlein A."/>
            <person name="Montoya Solano J.D."/>
            <person name="Flitsch S."/>
            <person name="Krabben P."/>
            <person name="Duerre P."/>
            <person name="Daniel R."/>
        </authorList>
    </citation>
    <scope>NUCLEOTIDE SEQUENCE [LARGE SCALE GENOMIC DNA]</scope>
    <source>
        <strain evidence="13 14">L1-8</strain>
    </source>
</reference>
<evidence type="ECO:0000256" key="4">
    <source>
        <dbReference type="ARBA" id="ARBA00022722"/>
    </source>
</evidence>